<dbReference type="EMBL" id="JAIZAY010000005">
    <property type="protein sequence ID" value="KAJ8042163.1"/>
    <property type="molecule type" value="Genomic_DNA"/>
</dbReference>
<dbReference type="Proteomes" id="UP001152320">
    <property type="component" value="Chromosome 5"/>
</dbReference>
<evidence type="ECO:0000313" key="1">
    <source>
        <dbReference type="EMBL" id="KAJ8042163.1"/>
    </source>
</evidence>
<reference evidence="1" key="1">
    <citation type="submission" date="2021-10" db="EMBL/GenBank/DDBJ databases">
        <title>Tropical sea cucumber genome reveals ecological adaptation and Cuvierian tubules defense mechanism.</title>
        <authorList>
            <person name="Chen T."/>
        </authorList>
    </citation>
    <scope>NUCLEOTIDE SEQUENCE</scope>
    <source>
        <strain evidence="1">Nanhai2018</strain>
        <tissue evidence="1">Muscle</tissue>
    </source>
</reference>
<evidence type="ECO:0000313" key="2">
    <source>
        <dbReference type="Proteomes" id="UP001152320"/>
    </source>
</evidence>
<protein>
    <recommendedName>
        <fullName evidence="3">Reverse transcriptase domain-containing protein</fullName>
    </recommendedName>
</protein>
<evidence type="ECO:0008006" key="3">
    <source>
        <dbReference type="Google" id="ProtNLM"/>
    </source>
</evidence>
<comment type="caution">
    <text evidence="1">The sequence shown here is derived from an EMBL/GenBank/DDBJ whole genome shotgun (WGS) entry which is preliminary data.</text>
</comment>
<proteinExistence type="predicted"/>
<dbReference type="OrthoDB" id="6128308at2759"/>
<accession>A0A9Q1HEG2</accession>
<dbReference type="AlphaFoldDB" id="A0A9Q1HEG2"/>
<sequence length="100" mass="11429">MDVTSLYTSTPHHAALAAIHHYLDQRQDPNILTTTFLCLTELVLTQNCFQFNGRFFRQIKGVAVDAKLGHSVACLTMGHFEEQMFSRYTAIKPILYNLRP</sequence>
<name>A0A9Q1HEG2_HOLLE</name>
<dbReference type="PANTHER" id="PTHR21301:SF10">
    <property type="entry name" value="REVERSE TRANSCRIPTASE DOMAIN-CONTAINING PROTEIN"/>
    <property type="match status" value="1"/>
</dbReference>
<gene>
    <name evidence="1" type="ORF">HOLleu_13157</name>
</gene>
<keyword evidence="2" id="KW-1185">Reference proteome</keyword>
<organism evidence="1 2">
    <name type="scientific">Holothuria leucospilota</name>
    <name type="common">Black long sea cucumber</name>
    <name type="synonym">Mertensiothuria leucospilota</name>
    <dbReference type="NCBI Taxonomy" id="206669"/>
    <lineage>
        <taxon>Eukaryota</taxon>
        <taxon>Metazoa</taxon>
        <taxon>Echinodermata</taxon>
        <taxon>Eleutherozoa</taxon>
        <taxon>Echinozoa</taxon>
        <taxon>Holothuroidea</taxon>
        <taxon>Aspidochirotacea</taxon>
        <taxon>Aspidochirotida</taxon>
        <taxon>Holothuriidae</taxon>
        <taxon>Holothuria</taxon>
    </lineage>
</organism>
<dbReference type="PANTHER" id="PTHR21301">
    <property type="entry name" value="REVERSE TRANSCRIPTASE"/>
    <property type="match status" value="1"/>
</dbReference>